<dbReference type="Pfam" id="PF25954">
    <property type="entry name" value="Beta-barrel_RND_2"/>
    <property type="match status" value="1"/>
</dbReference>
<evidence type="ECO:0000313" key="4">
    <source>
        <dbReference type="EMBL" id="MCT7358638.1"/>
    </source>
</evidence>
<dbReference type="Gene3D" id="1.10.287.470">
    <property type="entry name" value="Helix hairpin bin"/>
    <property type="match status" value="1"/>
</dbReference>
<reference evidence="4" key="1">
    <citation type="journal article" date="2022" name="Front. Microbiol.">
        <title>Genome-based taxonomic rearrangement of Oceanobacter-related bacteria including the description of Thalassolituus hydrocarbonoclasticus sp. nov. and Thalassolituus pacificus sp. nov. and emended description of the genus Thalassolituus.</title>
        <authorList>
            <person name="Dong C."/>
            <person name="Wei L."/>
            <person name="Wang J."/>
            <person name="Lai Q."/>
            <person name="Huang Z."/>
            <person name="Shao Z."/>
        </authorList>
    </citation>
    <scope>NUCLEOTIDE SEQUENCE</scope>
    <source>
        <strain evidence="4">59MF3M-4</strain>
    </source>
</reference>
<dbReference type="PANTHER" id="PTHR30469:SF15">
    <property type="entry name" value="HLYD FAMILY OF SECRETION PROTEINS"/>
    <property type="match status" value="1"/>
</dbReference>
<dbReference type="SUPFAM" id="SSF111369">
    <property type="entry name" value="HlyD-like secretion proteins"/>
    <property type="match status" value="1"/>
</dbReference>
<protein>
    <submittedName>
        <fullName evidence="4">Efflux RND transporter periplasmic adaptor subunit</fullName>
    </submittedName>
</protein>
<dbReference type="GO" id="GO:1990281">
    <property type="term" value="C:efflux pump complex"/>
    <property type="evidence" value="ECO:0007669"/>
    <property type="project" value="TreeGrafter"/>
</dbReference>
<evidence type="ECO:0000256" key="2">
    <source>
        <dbReference type="SAM" id="Coils"/>
    </source>
</evidence>
<feature type="domain" description="CusB-like beta-barrel" evidence="3">
    <location>
        <begin position="222"/>
        <end position="280"/>
    </location>
</feature>
<dbReference type="Gene3D" id="2.40.50.100">
    <property type="match status" value="1"/>
</dbReference>
<comment type="similarity">
    <text evidence="1">Belongs to the membrane fusion protein (MFP) (TC 8.A.1) family.</text>
</comment>
<dbReference type="Proteomes" id="UP001147830">
    <property type="component" value="Unassembled WGS sequence"/>
</dbReference>
<dbReference type="AlphaFoldDB" id="A0A9X3AS71"/>
<keyword evidence="2" id="KW-0175">Coiled coil</keyword>
<reference evidence="4" key="2">
    <citation type="submission" date="2022-08" db="EMBL/GenBank/DDBJ databases">
        <authorList>
            <person name="Dong C."/>
        </authorList>
    </citation>
    <scope>NUCLEOTIDE SEQUENCE</scope>
    <source>
        <strain evidence="4">59MF3M-4</strain>
    </source>
</reference>
<organism evidence="4 5">
    <name type="scientific">Thalassolituus pacificus</name>
    <dbReference type="NCBI Taxonomy" id="2975440"/>
    <lineage>
        <taxon>Bacteria</taxon>
        <taxon>Pseudomonadati</taxon>
        <taxon>Pseudomonadota</taxon>
        <taxon>Gammaproteobacteria</taxon>
        <taxon>Oceanospirillales</taxon>
        <taxon>Oceanospirillaceae</taxon>
        <taxon>Thalassolituus</taxon>
    </lineage>
</organism>
<dbReference type="NCBIfam" id="TIGR01730">
    <property type="entry name" value="RND_mfp"/>
    <property type="match status" value="1"/>
</dbReference>
<keyword evidence="5" id="KW-1185">Reference proteome</keyword>
<sequence length="385" mass="41603">MKKLLISAAVVVAVVAAFILRPAKPIEVRMAKTSQGLVEALVSNTRSGTIKACQRSRLSLALGGQVNHLYVDQGDKVESGTLLLELWNDDLKAALEQSNAQVRMAELNKASACRQAQADQREVKRQRELFNKNLSSPEQLDRTETSAEITRLSCQQNEAQVQNAKANVAVQQARLAQTQLRAPFAGIVAEVNGEVGEYATPSPPGVATPPAIDLIDDRCLYVRAPIDEVDASIIRVGMAARVTLDAFRDQAFTGKVSRIAPYVEDKEKQARTVNVDVTLDALPDDVQLLVGYSADIEVITAANPQTLRIPSEALLEGNHVLTLADDGKTLQKKALTLGLSNWTWTEVSAGLTAEQPILVSLDNPAAVEGAEVTVIDDDKRQADQP</sequence>
<dbReference type="Gene3D" id="2.40.30.170">
    <property type="match status" value="1"/>
</dbReference>
<evidence type="ECO:0000313" key="5">
    <source>
        <dbReference type="Proteomes" id="UP001147830"/>
    </source>
</evidence>
<dbReference type="GO" id="GO:0015562">
    <property type="term" value="F:efflux transmembrane transporter activity"/>
    <property type="evidence" value="ECO:0007669"/>
    <property type="project" value="TreeGrafter"/>
</dbReference>
<dbReference type="InterPro" id="IPR058792">
    <property type="entry name" value="Beta-barrel_RND_2"/>
</dbReference>
<dbReference type="PANTHER" id="PTHR30469">
    <property type="entry name" value="MULTIDRUG RESISTANCE PROTEIN MDTA"/>
    <property type="match status" value="1"/>
</dbReference>
<comment type="caution">
    <text evidence="4">The sequence shown here is derived from an EMBL/GenBank/DDBJ whole genome shotgun (WGS) entry which is preliminary data.</text>
</comment>
<dbReference type="EMBL" id="JAOANI010000014">
    <property type="protein sequence ID" value="MCT7358638.1"/>
    <property type="molecule type" value="Genomic_DNA"/>
</dbReference>
<evidence type="ECO:0000259" key="3">
    <source>
        <dbReference type="Pfam" id="PF25954"/>
    </source>
</evidence>
<evidence type="ECO:0000256" key="1">
    <source>
        <dbReference type="ARBA" id="ARBA00009477"/>
    </source>
</evidence>
<feature type="coiled-coil region" evidence="2">
    <location>
        <begin position="154"/>
        <end position="181"/>
    </location>
</feature>
<dbReference type="Gene3D" id="2.40.420.20">
    <property type="match status" value="1"/>
</dbReference>
<proteinExistence type="inferred from homology"/>
<accession>A0A9X3AS71</accession>
<name>A0A9X3AS71_9GAMM</name>
<dbReference type="RefSeq" id="WP_260975531.1">
    <property type="nucleotide sequence ID" value="NZ_JAOANI010000014.1"/>
</dbReference>
<dbReference type="InterPro" id="IPR006143">
    <property type="entry name" value="RND_pump_MFP"/>
</dbReference>
<gene>
    <name evidence="4" type="ORF">NYR02_06355</name>
</gene>